<dbReference type="InterPro" id="IPR027414">
    <property type="entry name" value="GH95_N_dom"/>
</dbReference>
<protein>
    <submittedName>
        <fullName evidence="5">Uncharacterized protein</fullName>
    </submittedName>
</protein>
<dbReference type="Pfam" id="PF14498">
    <property type="entry name" value="Glyco_hyd_65N_2"/>
    <property type="match status" value="1"/>
</dbReference>
<keyword evidence="1" id="KW-0732">Signal</keyword>
<dbReference type="Pfam" id="PF21307">
    <property type="entry name" value="Glyco_hydro_95_C"/>
    <property type="match status" value="1"/>
</dbReference>
<feature type="domain" description="Alpha fucosidase A-like C-terminal" evidence="3">
    <location>
        <begin position="700"/>
        <end position="764"/>
    </location>
</feature>
<evidence type="ECO:0000259" key="4">
    <source>
        <dbReference type="Pfam" id="PF22124"/>
    </source>
</evidence>
<dbReference type="InterPro" id="IPR008928">
    <property type="entry name" value="6-hairpin_glycosidase_sf"/>
</dbReference>
<evidence type="ECO:0000256" key="1">
    <source>
        <dbReference type="SAM" id="SignalP"/>
    </source>
</evidence>
<dbReference type="STRING" id="926559.JoomaDRAFT_2613"/>
<proteinExistence type="predicted"/>
<dbReference type="InterPro" id="IPR016518">
    <property type="entry name" value="Alpha-L-fucosidase"/>
</dbReference>
<dbReference type="GO" id="GO:0004560">
    <property type="term" value="F:alpha-L-fucosidase activity"/>
    <property type="evidence" value="ECO:0007669"/>
    <property type="project" value="InterPro"/>
</dbReference>
<dbReference type="PIRSF" id="PIRSF007663">
    <property type="entry name" value="UCP007663"/>
    <property type="match status" value="1"/>
</dbReference>
<dbReference type="GO" id="GO:0005975">
    <property type="term" value="P:carbohydrate metabolic process"/>
    <property type="evidence" value="ECO:0007669"/>
    <property type="project" value="InterPro"/>
</dbReference>
<evidence type="ECO:0000313" key="6">
    <source>
        <dbReference type="Proteomes" id="UP000004690"/>
    </source>
</evidence>
<feature type="domain" description="Glycosyl hydrolase family 95 N-terminal" evidence="2">
    <location>
        <begin position="26"/>
        <end position="272"/>
    </location>
</feature>
<evidence type="ECO:0000259" key="3">
    <source>
        <dbReference type="Pfam" id="PF21307"/>
    </source>
</evidence>
<dbReference type="AlphaFoldDB" id="I3C7J2"/>
<dbReference type="Pfam" id="PF22124">
    <property type="entry name" value="Glyco_hydro_95_cat"/>
    <property type="match status" value="1"/>
</dbReference>
<feature type="domain" description="Glycosyl hydrolase family 95 catalytic" evidence="4">
    <location>
        <begin position="292"/>
        <end position="698"/>
    </location>
</feature>
<reference evidence="5 6" key="1">
    <citation type="submission" date="2012-02" db="EMBL/GenBank/DDBJ databases">
        <title>Improved High-Quality Draft genome of Joostella marina DSM 19592.</title>
        <authorList>
            <consortium name="US DOE Joint Genome Institute (JGI-PGF)"/>
            <person name="Lucas S."/>
            <person name="Copeland A."/>
            <person name="Lapidus A."/>
            <person name="Bruce D."/>
            <person name="Goodwin L."/>
            <person name="Pitluck S."/>
            <person name="Peters L."/>
            <person name="Chertkov O."/>
            <person name="Ovchinnikova G."/>
            <person name="Kyrpides N."/>
            <person name="Mavromatis K."/>
            <person name="Detter J.C."/>
            <person name="Han C."/>
            <person name="Land M."/>
            <person name="Hauser L."/>
            <person name="Markowitz V."/>
            <person name="Cheng J.-F."/>
            <person name="Hugenholtz P."/>
            <person name="Woyke T."/>
            <person name="Wu D."/>
            <person name="Tindall B."/>
            <person name="Brambilla E."/>
            <person name="Klenk H.-P."/>
            <person name="Eisen J.A."/>
        </authorList>
    </citation>
    <scope>NUCLEOTIDE SEQUENCE [LARGE SCALE GENOMIC DNA]</scope>
    <source>
        <strain evidence="5 6">DSM 19592</strain>
    </source>
</reference>
<dbReference type="EMBL" id="JH651379">
    <property type="protein sequence ID" value="EIJ39585.1"/>
    <property type="molecule type" value="Genomic_DNA"/>
</dbReference>
<dbReference type="InterPro" id="IPR049053">
    <property type="entry name" value="AFCA-like_C"/>
</dbReference>
<dbReference type="Proteomes" id="UP000004690">
    <property type="component" value="Unassembled WGS sequence"/>
</dbReference>
<dbReference type="SUPFAM" id="SSF48208">
    <property type="entry name" value="Six-hairpin glycosidases"/>
    <property type="match status" value="1"/>
</dbReference>
<dbReference type="HOGENOM" id="CLU_004617_2_2_10"/>
<dbReference type="eggNOG" id="COG1554">
    <property type="taxonomic scope" value="Bacteria"/>
</dbReference>
<gene>
    <name evidence="5" type="ORF">JoomaDRAFT_2613</name>
</gene>
<dbReference type="PANTHER" id="PTHR31084:SF0">
    <property type="entry name" value="ALPHA-L-FUCOSIDASE 2"/>
    <property type="match status" value="1"/>
</dbReference>
<dbReference type="PANTHER" id="PTHR31084">
    <property type="entry name" value="ALPHA-L-FUCOSIDASE 2"/>
    <property type="match status" value="1"/>
</dbReference>
<dbReference type="InterPro" id="IPR054363">
    <property type="entry name" value="GH95_cat"/>
</dbReference>
<name>I3C7J2_9FLAO</name>
<feature type="chain" id="PRO_5003668578" evidence="1">
    <location>
        <begin position="20"/>
        <end position="780"/>
    </location>
</feature>
<keyword evidence="6" id="KW-1185">Reference proteome</keyword>
<dbReference type="Gene3D" id="1.50.10.10">
    <property type="match status" value="1"/>
</dbReference>
<feature type="signal peptide" evidence="1">
    <location>
        <begin position="1"/>
        <end position="19"/>
    </location>
</feature>
<sequence>MLRILFITSIMIMSLNAVGQSNSGVWYSQPADTWMEALPVGNGRMGAMIYGGIETEHFQLNEDSMWPGSPNLSNAKGTAEDLALIRKLIDEGKVHEADSLIIDKFSRQDIVRSHQTAGDLFLHFKNRGEVTNYKRSLDFEKATSYVSYSVDGNTFKETAFSSQPDNVLVIKLETSNRNGMDFDIEMSRPKDEGVETVKVATFPEKQLMLMNGEVTQMGGVVESVPTPIKNGVKFQTRLKVKSKSGIITSNGNRLTVRNAKEVLLLIATETSYYHPDYIEKAELVIENAESKGYKALVNNHIQDFKNLYNRVSLHIETDNSNKEFPTDKRLERYKAGVVDVGLQETLFNYGRYLLISSSRKGTNPANLQGIWNNHITAPWNADYHLNINLQMNYWLAPITNLAECELPLFDFGNRLIIRGKETAKQYGINRGSMSHHATDLWGPAFMRARTPYWGAWIHGAGWLAQHYWGYYLFTEDEVFLKEQGYPYLKEVATFYLDWLQYDESTKEWFSYPETSPENSYIANDGKPAAVSRGTAMGQQIIGEVFRNIISASEILAIDDELIKEVKKKAENLRPGVQIGADGRVLEWDKNYEEAEKGHRHISHMYALYPGNKITPETPDAFKAAQKSIEYRLEHGGEGTGWSRVWMINFNARLLDAMSAEENINKFFEKSIAPNLFDEHPPFQIDGNFGYTAGIAELLLQSHEGFIRILPTLPKQWKSGTISGLKARGNIEVDITWNNGKLVSLHLLSVKNKDVEVVYNNKKQLVTLVANQKTELNGNLE</sequence>
<dbReference type="InterPro" id="IPR012341">
    <property type="entry name" value="6hp_glycosidase-like_sf"/>
</dbReference>
<accession>I3C7J2</accession>
<organism evidence="5 6">
    <name type="scientific">Galbibacter orientalis DSM 19592</name>
    <dbReference type="NCBI Taxonomy" id="926559"/>
    <lineage>
        <taxon>Bacteria</taxon>
        <taxon>Pseudomonadati</taxon>
        <taxon>Bacteroidota</taxon>
        <taxon>Flavobacteriia</taxon>
        <taxon>Flavobacteriales</taxon>
        <taxon>Flavobacteriaceae</taxon>
        <taxon>Galbibacter</taxon>
    </lineage>
</organism>
<evidence type="ECO:0000259" key="2">
    <source>
        <dbReference type="Pfam" id="PF14498"/>
    </source>
</evidence>
<evidence type="ECO:0000313" key="5">
    <source>
        <dbReference type="EMBL" id="EIJ39585.1"/>
    </source>
</evidence>